<evidence type="ECO:0000313" key="1">
    <source>
        <dbReference type="EMBL" id="UYP44756.1"/>
    </source>
</evidence>
<evidence type="ECO:0000313" key="2">
    <source>
        <dbReference type="Proteomes" id="UP001208689"/>
    </source>
</evidence>
<name>A0ABY6HML7_9ARCH</name>
<reference evidence="1" key="1">
    <citation type="submission" date="2022-09" db="EMBL/GenBank/DDBJ databases">
        <title>Actin cytoskeleton and complex cell architecture in an #Asgard archaeon.</title>
        <authorList>
            <person name="Ponce Toledo R.I."/>
            <person name="Schleper C."/>
            <person name="Rodrigues Oliveira T."/>
            <person name="Wollweber F."/>
            <person name="Xu J."/>
            <person name="Rittmann S."/>
            <person name="Klingl A."/>
            <person name="Pilhofer M."/>
        </authorList>
    </citation>
    <scope>NUCLEOTIDE SEQUENCE</scope>
    <source>
        <strain evidence="1">B-35</strain>
    </source>
</reference>
<organism evidence="1 2">
    <name type="scientific">Candidatus Lokiarchaeum ossiferum</name>
    <dbReference type="NCBI Taxonomy" id="2951803"/>
    <lineage>
        <taxon>Archaea</taxon>
        <taxon>Promethearchaeati</taxon>
        <taxon>Promethearchaeota</taxon>
        <taxon>Promethearchaeia</taxon>
        <taxon>Promethearchaeales</taxon>
        <taxon>Promethearchaeaceae</taxon>
        <taxon>Candidatus Lokiarchaeum</taxon>
    </lineage>
</organism>
<dbReference type="Proteomes" id="UP001208689">
    <property type="component" value="Chromosome"/>
</dbReference>
<keyword evidence="2" id="KW-1185">Reference proteome</keyword>
<sequence>MCYLYDNSSILHSYQRNFEEAENNFDLGKELLKKYSLFLPKENHILEFQMFSLVLYKNRLPIPQAPNN</sequence>
<dbReference type="EMBL" id="CP104013">
    <property type="protein sequence ID" value="UYP44756.1"/>
    <property type="molecule type" value="Genomic_DNA"/>
</dbReference>
<proteinExistence type="predicted"/>
<gene>
    <name evidence="1" type="ORF">NEF87_001041</name>
</gene>
<accession>A0ABY6HML7</accession>
<protein>
    <submittedName>
        <fullName evidence="1">Uncharacterized protein</fullName>
    </submittedName>
</protein>